<organism evidence="1 2">
    <name type="scientific">Meloidogyne hapla</name>
    <name type="common">Root-knot nematode worm</name>
    <dbReference type="NCBI Taxonomy" id="6305"/>
    <lineage>
        <taxon>Eukaryota</taxon>
        <taxon>Metazoa</taxon>
        <taxon>Ecdysozoa</taxon>
        <taxon>Nematoda</taxon>
        <taxon>Chromadorea</taxon>
        <taxon>Rhabditida</taxon>
        <taxon>Tylenchina</taxon>
        <taxon>Tylenchomorpha</taxon>
        <taxon>Tylenchoidea</taxon>
        <taxon>Meloidogynidae</taxon>
        <taxon>Meloidogyninae</taxon>
        <taxon>Meloidogyne</taxon>
    </lineage>
</organism>
<keyword evidence="1" id="KW-1185">Reference proteome</keyword>
<proteinExistence type="predicted"/>
<protein>
    <submittedName>
        <fullName evidence="2">Uncharacterized protein</fullName>
    </submittedName>
</protein>
<sequence>MNKIKDYIKIWKNEVIKLESEYKNKNTEFLKIIEENKNTLNTKKWFENQIQEIRNKINLIENYSEKWNFKSINEKFGNVEINIKKIIDEWNKKLEESDIEITSLKRQSKKGKGRNVAIIEKKERKKLSEFLFNGKDSSPNKTIKTIIDEETKNKTLTNKLCPNPIRKSISRLLGCFINF</sequence>
<dbReference type="Proteomes" id="UP000095281">
    <property type="component" value="Unplaced"/>
</dbReference>
<evidence type="ECO:0000313" key="1">
    <source>
        <dbReference type="Proteomes" id="UP000095281"/>
    </source>
</evidence>
<name>A0A1I8AXV7_MELHA</name>
<evidence type="ECO:0000313" key="2">
    <source>
        <dbReference type="WBParaSite" id="MhA1_Contig1023.frz3.gene8"/>
    </source>
</evidence>
<dbReference type="AlphaFoldDB" id="A0A1I8AXV7"/>
<dbReference type="WBParaSite" id="MhA1_Contig1023.frz3.gene8">
    <property type="protein sequence ID" value="MhA1_Contig1023.frz3.gene8"/>
    <property type="gene ID" value="MhA1_Contig1023.frz3.gene8"/>
</dbReference>
<reference evidence="2" key="1">
    <citation type="submission" date="2016-11" db="UniProtKB">
        <authorList>
            <consortium name="WormBaseParasite"/>
        </authorList>
    </citation>
    <scope>IDENTIFICATION</scope>
</reference>
<accession>A0A1I8AXV7</accession>